<name>A0A9D1YY01_9BACT</name>
<sequence length="631" mass="70339">MSFGLTYSNLPRGFAYISSDAYPDLFVLVTRGLREALGFWRCAYDATAEDGSLIYRAPERVTTPWDQKNGVPPSQIRIFQDGDAVYLLRLRAKLLYVARWNGENAFEEIAVNELQGIDYPIASFDCIRRNKRDLELAILCHDGQSYRPETFKGDRQSYYDGAGIYRGALHGSGLFRMTIDAGTWRQISDVEQVGRDMNLVIGASEVACVRSEDGSYDGYLFTNRLGSMKFIPYRKGSASEGLAPCHVMQDEKRVRVHTAYSSRLIPFSADRAGRRDLIIGGESAMYRYRFLGQTSTGAPIYSDPEPILQRNAPLYGGSLTVPNVVDWDGDGALDIVAGNSEGRLLFFKNRGTNLEPDFDRSKELWAGGRPILLRPGYHVVQGPFEASWGYLCPTVCDWNGDGLLDVVVSGSRAKFEVMLNRGTREKPELDAPVALSVDNLELYGTWRVRPAIAKIGDRNVIVIMDSDNALHLYRQVDDFHVEDAGKLRLTDGSPISGHNDAQEPLGQMGRGKLRFVDWNGDGKLDLLIGSIKRSSYPSPERGLPYTRFKKKQVGMQVLLLLNVGTNERMVFKEPVQFQIDGKDFPLGAHSNAPEPCLLGDTSNGPNLLVGCESGKYFFFEHDRITTVGIDD</sequence>
<reference evidence="1" key="1">
    <citation type="journal article" date="2021" name="PeerJ">
        <title>Extensive microbial diversity within the chicken gut microbiome revealed by metagenomics and culture.</title>
        <authorList>
            <person name="Gilroy R."/>
            <person name="Ravi A."/>
            <person name="Getino M."/>
            <person name="Pursley I."/>
            <person name="Horton D.L."/>
            <person name="Alikhan N.F."/>
            <person name="Baker D."/>
            <person name="Gharbi K."/>
            <person name="Hall N."/>
            <person name="Watson M."/>
            <person name="Adriaenssens E.M."/>
            <person name="Foster-Nyarko E."/>
            <person name="Jarju S."/>
            <person name="Secka A."/>
            <person name="Antonio M."/>
            <person name="Oren A."/>
            <person name="Chaudhuri R.R."/>
            <person name="La Ragione R."/>
            <person name="Hildebrand F."/>
            <person name="Pallen M.J."/>
        </authorList>
    </citation>
    <scope>NUCLEOTIDE SEQUENCE</scope>
    <source>
        <strain evidence="1">5134</strain>
    </source>
</reference>
<dbReference type="Gene3D" id="2.130.10.130">
    <property type="entry name" value="Integrin alpha, N-terminal"/>
    <property type="match status" value="1"/>
</dbReference>
<organism evidence="1 2">
    <name type="scientific">Candidatus Alistipes intestinigallinarum</name>
    <dbReference type="NCBI Taxonomy" id="2838440"/>
    <lineage>
        <taxon>Bacteria</taxon>
        <taxon>Pseudomonadati</taxon>
        <taxon>Bacteroidota</taxon>
        <taxon>Bacteroidia</taxon>
        <taxon>Bacteroidales</taxon>
        <taxon>Rikenellaceae</taxon>
        <taxon>Alistipes</taxon>
    </lineage>
</organism>
<dbReference type="Proteomes" id="UP000886844">
    <property type="component" value="Unassembled WGS sequence"/>
</dbReference>
<dbReference type="SUPFAM" id="SSF69318">
    <property type="entry name" value="Integrin alpha N-terminal domain"/>
    <property type="match status" value="1"/>
</dbReference>
<accession>A0A9D1YY01</accession>
<comment type="caution">
    <text evidence="1">The sequence shown here is derived from an EMBL/GenBank/DDBJ whole genome shotgun (WGS) entry which is preliminary data.</text>
</comment>
<dbReference type="InterPro" id="IPR028994">
    <property type="entry name" value="Integrin_alpha_N"/>
</dbReference>
<dbReference type="AlphaFoldDB" id="A0A9D1YY01"/>
<evidence type="ECO:0000313" key="2">
    <source>
        <dbReference type="Proteomes" id="UP000886844"/>
    </source>
</evidence>
<evidence type="ECO:0000313" key="1">
    <source>
        <dbReference type="EMBL" id="HIY67808.1"/>
    </source>
</evidence>
<reference evidence="1" key="2">
    <citation type="submission" date="2021-04" db="EMBL/GenBank/DDBJ databases">
        <authorList>
            <person name="Gilroy R."/>
        </authorList>
    </citation>
    <scope>NUCLEOTIDE SEQUENCE</scope>
    <source>
        <strain evidence="1">5134</strain>
    </source>
</reference>
<proteinExistence type="predicted"/>
<protein>
    <submittedName>
        <fullName evidence="1">VCBS repeat-containing protein</fullName>
    </submittedName>
</protein>
<dbReference type="EMBL" id="DXDA01000001">
    <property type="protein sequence ID" value="HIY67808.1"/>
    <property type="molecule type" value="Genomic_DNA"/>
</dbReference>
<gene>
    <name evidence="1" type="ORF">H9828_00140</name>
</gene>